<comment type="caution">
    <text evidence="2">The sequence shown here is derived from an EMBL/GenBank/DDBJ whole genome shotgun (WGS) entry which is preliminary data.</text>
</comment>
<evidence type="ECO:0000259" key="1">
    <source>
        <dbReference type="Pfam" id="PF01610"/>
    </source>
</evidence>
<sequence>MTQRLVAHIETHSTSKTFADISREVGVDAKTIRHIFDDYVSRLKRTVIFQTPEIMGIDELKIIGQYRAMITNVGKLSLFDMLPTRNKADVVAYLKALPDKDNVKLVTMDMWNPYRQAIQVVLPERPIVADRFHVVRMANNAMEAVRKAIRKELTTHRRLKLKDDRFVLLSRHSNLNSGGQEKLKEWSNLFPVLAAAYRAKEEFHDLYNLQCRADAEQAAKGWIQNLDPDIEWAFKDLKTALGNWWVEIFNHYEYPISNGYTESINNIAKGMNRMGRGYSFEVIRARLLYDKTARAKTTHIVRRKNKCGPEQPQNSFSFFSGLLEPTDQTDTKIIEYGPHLPTLARLLEEGYFV</sequence>
<organism evidence="2">
    <name type="scientific">mine drainage metagenome</name>
    <dbReference type="NCBI Taxonomy" id="410659"/>
    <lineage>
        <taxon>unclassified sequences</taxon>
        <taxon>metagenomes</taxon>
        <taxon>ecological metagenomes</taxon>
    </lineage>
</organism>
<name>T1CBG9_9ZZZZ</name>
<reference evidence="2" key="2">
    <citation type="journal article" date="2014" name="ISME J.">
        <title>Microbial stratification in low pH oxic and suboxic macroscopic growths along an acid mine drainage.</title>
        <authorList>
            <person name="Mendez-Garcia C."/>
            <person name="Mesa V."/>
            <person name="Sprenger R.R."/>
            <person name="Richter M."/>
            <person name="Diez M.S."/>
            <person name="Solano J."/>
            <person name="Bargiela R."/>
            <person name="Golyshina O.V."/>
            <person name="Manteca A."/>
            <person name="Ramos J.L."/>
            <person name="Gallego J.R."/>
            <person name="Llorente I."/>
            <person name="Martins Dos Santos V.A."/>
            <person name="Jensen O.N."/>
            <person name="Pelaez A.I."/>
            <person name="Sanchez J."/>
            <person name="Ferrer M."/>
        </authorList>
    </citation>
    <scope>NUCLEOTIDE SEQUENCE</scope>
</reference>
<dbReference type="AlphaFoldDB" id="T1CBG9"/>
<dbReference type="PANTHER" id="PTHR33498">
    <property type="entry name" value="TRANSPOSASE FOR INSERTION SEQUENCE ELEMENT IS1557"/>
    <property type="match status" value="1"/>
</dbReference>
<proteinExistence type="predicted"/>
<dbReference type="InterPro" id="IPR002560">
    <property type="entry name" value="Transposase_DDE"/>
</dbReference>
<gene>
    <name evidence="2" type="ORF">B1A_02156</name>
</gene>
<feature type="domain" description="Transposase IS204/IS1001/IS1096/IS1165 DDE" evidence="1">
    <location>
        <begin position="55"/>
        <end position="286"/>
    </location>
</feature>
<protein>
    <submittedName>
        <fullName evidence="2">Transposase IS204/IS1001/IS1096/IS1165 family protein</fullName>
    </submittedName>
</protein>
<dbReference type="NCBIfam" id="NF033550">
    <property type="entry name" value="transpos_ISL3"/>
    <property type="match status" value="1"/>
</dbReference>
<dbReference type="InterPro" id="IPR047951">
    <property type="entry name" value="Transpos_ISL3"/>
</dbReference>
<evidence type="ECO:0000313" key="2">
    <source>
        <dbReference type="EMBL" id="EQD78643.1"/>
    </source>
</evidence>
<dbReference type="Pfam" id="PF01610">
    <property type="entry name" value="DDE_Tnp_ISL3"/>
    <property type="match status" value="1"/>
</dbReference>
<accession>T1CBG9</accession>
<dbReference type="EMBL" id="AUZX01001614">
    <property type="protein sequence ID" value="EQD78643.1"/>
    <property type="molecule type" value="Genomic_DNA"/>
</dbReference>
<reference evidence="2" key="1">
    <citation type="submission" date="2013-08" db="EMBL/GenBank/DDBJ databases">
        <authorList>
            <person name="Mendez C."/>
            <person name="Richter M."/>
            <person name="Ferrer M."/>
            <person name="Sanchez J."/>
        </authorList>
    </citation>
    <scope>NUCLEOTIDE SEQUENCE</scope>
</reference>
<dbReference type="PANTHER" id="PTHR33498:SF1">
    <property type="entry name" value="TRANSPOSASE FOR INSERTION SEQUENCE ELEMENT IS1557"/>
    <property type="match status" value="1"/>
</dbReference>